<accession>A0ABQ9HPR9</accession>
<proteinExistence type="predicted"/>
<gene>
    <name evidence="1" type="ORF">PR048_012310</name>
</gene>
<dbReference type="Proteomes" id="UP001159363">
    <property type="component" value="Chromosome X"/>
</dbReference>
<evidence type="ECO:0000313" key="1">
    <source>
        <dbReference type="EMBL" id="KAJ8886101.1"/>
    </source>
</evidence>
<reference evidence="1 2" key="1">
    <citation type="submission" date="2023-02" db="EMBL/GenBank/DDBJ databases">
        <title>LHISI_Scaffold_Assembly.</title>
        <authorList>
            <person name="Stuart O.P."/>
            <person name="Cleave R."/>
            <person name="Magrath M.J.L."/>
            <person name="Mikheyev A.S."/>
        </authorList>
    </citation>
    <scope>NUCLEOTIDE SEQUENCE [LARGE SCALE GENOMIC DNA]</scope>
    <source>
        <strain evidence="1">Daus_M_001</strain>
        <tissue evidence="1">Leg muscle</tissue>
    </source>
</reference>
<evidence type="ECO:0000313" key="2">
    <source>
        <dbReference type="Proteomes" id="UP001159363"/>
    </source>
</evidence>
<organism evidence="1 2">
    <name type="scientific">Dryococelus australis</name>
    <dbReference type="NCBI Taxonomy" id="614101"/>
    <lineage>
        <taxon>Eukaryota</taxon>
        <taxon>Metazoa</taxon>
        <taxon>Ecdysozoa</taxon>
        <taxon>Arthropoda</taxon>
        <taxon>Hexapoda</taxon>
        <taxon>Insecta</taxon>
        <taxon>Pterygota</taxon>
        <taxon>Neoptera</taxon>
        <taxon>Polyneoptera</taxon>
        <taxon>Phasmatodea</taxon>
        <taxon>Verophasmatodea</taxon>
        <taxon>Anareolatae</taxon>
        <taxon>Phasmatidae</taxon>
        <taxon>Eurycanthinae</taxon>
        <taxon>Dryococelus</taxon>
    </lineage>
</organism>
<sequence>MPISSAHWLSAVTVKGDDWAPFSTSRDRKSTAFPLTYVGKCKGNKDWNNCGPGAKLGHKTTLMTCERRACQLLVRSPIYREKLSGQIVFQNTLVQNNVCDWIIRIIGQTKFALLFGTKLNVTVLYALEPTGGAVASAFASHIGDPGSIPGGFAPGFSHVGIVLDDAARRRPFSGNSRFPRPCIPAPLHPRASFHVMFRDDGHLRVPAGKPVTRRVLPRPEATPHTNLLLFITPFLTELHRFEHRSKYWESVSLTNRLSRIFACRNRAGHASARRVLSAIFRFRYPCIPALLHTHLASQLSFMFRAAQISPFRSFISHYNEMNWRDASLMWANPSSGWLCEALGRGFLSDWLLRAAKGSLLVMLSSGKATRFSRKRIPRKQDFNIVLAHLQFSFRHWLRGFVENRLVWCDHGISQVGIVPDDTAGRGVFSVISRFPCPLILALLHTHLNHPHRLSRPRC</sequence>
<dbReference type="EMBL" id="JARBHB010000004">
    <property type="protein sequence ID" value="KAJ8886101.1"/>
    <property type="molecule type" value="Genomic_DNA"/>
</dbReference>
<comment type="caution">
    <text evidence="1">The sequence shown here is derived from an EMBL/GenBank/DDBJ whole genome shotgun (WGS) entry which is preliminary data.</text>
</comment>
<name>A0ABQ9HPR9_9NEOP</name>
<keyword evidence="2" id="KW-1185">Reference proteome</keyword>
<protein>
    <submittedName>
        <fullName evidence="1">Uncharacterized protein</fullName>
    </submittedName>
</protein>